<evidence type="ECO:0000256" key="1">
    <source>
        <dbReference type="SAM" id="Phobius"/>
    </source>
</evidence>
<feature type="transmembrane region" description="Helical" evidence="1">
    <location>
        <begin position="57"/>
        <end position="75"/>
    </location>
</feature>
<evidence type="ECO:0000313" key="3">
    <source>
        <dbReference type="EMBL" id="MEL7559317.1"/>
    </source>
</evidence>
<accession>A0ABU9M735</accession>
<proteinExistence type="predicted"/>
<gene>
    <name evidence="3" type="ORF">AAGW23_10770</name>
</gene>
<reference evidence="3 4" key="1">
    <citation type="submission" date="2024-04" db="EMBL/GenBank/DDBJ databases">
        <title>Draft Genome Sequence of Isolates Cultured from Underwater Hawaii Seamounts in the North Pacific Ocean.</title>
        <authorList>
            <person name="Sharma I."/>
            <person name="Darden B."/>
            <person name="Creggett J."/>
            <person name="Taylor S."/>
            <person name="Grant M.P."/>
            <person name="Scott J."/>
            <person name="Attles S."/>
            <person name="Walker S."/>
            <person name="Johnson G."/>
            <person name="St. Cloud C."/>
        </authorList>
    </citation>
    <scope>NUCLEOTIDE SEQUENCE [LARGE SCALE GENOMIC DNA]</scope>
    <source>
        <strain evidence="3 4">03GJ23</strain>
    </source>
</reference>
<dbReference type="EMBL" id="JBCFXD010000005">
    <property type="protein sequence ID" value="MEL7559317.1"/>
    <property type="molecule type" value="Genomic_DNA"/>
</dbReference>
<dbReference type="RefSeq" id="WP_342406471.1">
    <property type="nucleotide sequence ID" value="NZ_JBCFXD010000005.1"/>
</dbReference>
<keyword evidence="2" id="KW-0732">Signal</keyword>
<keyword evidence="1" id="KW-1133">Transmembrane helix</keyword>
<keyword evidence="1" id="KW-0472">Membrane</keyword>
<sequence>MKNAIQKFRAVPSFVKTLGVGAASMVAAASAHAGAVAEAAAPHIATAQADGESTGGLVVGVVAALAVVGVIISLVRKV</sequence>
<name>A0ABU9M735_STUCH</name>
<keyword evidence="1" id="KW-0812">Transmembrane</keyword>
<feature type="signal peptide" evidence="2">
    <location>
        <begin position="1"/>
        <end position="33"/>
    </location>
</feature>
<protein>
    <submittedName>
        <fullName evidence="3">Uncharacterized protein</fullName>
    </submittedName>
</protein>
<dbReference type="Gene3D" id="1.20.5.230">
    <property type="match status" value="1"/>
</dbReference>
<evidence type="ECO:0000256" key="2">
    <source>
        <dbReference type="SAM" id="SignalP"/>
    </source>
</evidence>
<evidence type="ECO:0000313" key="4">
    <source>
        <dbReference type="Proteomes" id="UP001467669"/>
    </source>
</evidence>
<organism evidence="3 4">
    <name type="scientific">Stutzerimonas chloritidismutans</name>
    <name type="common">Pseudomonas chloritidismutans</name>
    <dbReference type="NCBI Taxonomy" id="203192"/>
    <lineage>
        <taxon>Bacteria</taxon>
        <taxon>Pseudomonadati</taxon>
        <taxon>Pseudomonadota</taxon>
        <taxon>Gammaproteobacteria</taxon>
        <taxon>Pseudomonadales</taxon>
        <taxon>Pseudomonadaceae</taxon>
        <taxon>Stutzerimonas</taxon>
    </lineage>
</organism>
<feature type="chain" id="PRO_5045923594" evidence="2">
    <location>
        <begin position="34"/>
        <end position="78"/>
    </location>
</feature>
<comment type="caution">
    <text evidence="3">The sequence shown here is derived from an EMBL/GenBank/DDBJ whole genome shotgun (WGS) entry which is preliminary data.</text>
</comment>
<dbReference type="Proteomes" id="UP001467669">
    <property type="component" value="Unassembled WGS sequence"/>
</dbReference>
<keyword evidence="4" id="KW-1185">Reference proteome</keyword>